<protein>
    <submittedName>
        <fullName evidence="3">DnaJ homolog subfamily B member 4-like</fullName>
    </submittedName>
</protein>
<sequence>MTYARMLREEKGRETFGLGDPQKAAVYDQYGEEGLKDQAHPPGAGSAGASFFSAADGPTSFRGGSRGMRGTRFPGGMFGNGILFGDGIFNFMVKVEGQCIKTAPRKAAPIRNMLHCSLEEPYKGASKRMKISRETFDDWGRVLRISFYVNYLSPWFVSEV</sequence>
<dbReference type="GO" id="GO:0005829">
    <property type="term" value="C:cytosol"/>
    <property type="evidence" value="ECO:0007669"/>
    <property type="project" value="TreeGrafter"/>
</dbReference>
<evidence type="ECO:0000256" key="1">
    <source>
        <dbReference type="ARBA" id="ARBA00023186"/>
    </source>
</evidence>
<dbReference type="GO" id="GO:0051082">
    <property type="term" value="F:unfolded protein binding"/>
    <property type="evidence" value="ECO:0007669"/>
    <property type="project" value="TreeGrafter"/>
</dbReference>
<dbReference type="AlphaFoldDB" id="A0AAJ6X8R4"/>
<evidence type="ECO:0000313" key="2">
    <source>
        <dbReference type="Proteomes" id="UP000694918"/>
    </source>
</evidence>
<dbReference type="GO" id="GO:0051087">
    <property type="term" value="F:protein-folding chaperone binding"/>
    <property type="evidence" value="ECO:0007669"/>
    <property type="project" value="TreeGrafter"/>
</dbReference>
<name>A0AAJ6X8R4_POPEU</name>
<evidence type="ECO:0000313" key="3">
    <source>
        <dbReference type="RefSeq" id="XP_011009509.1"/>
    </source>
</evidence>
<keyword evidence="2" id="KW-1185">Reference proteome</keyword>
<dbReference type="InterPro" id="IPR051339">
    <property type="entry name" value="DnaJ_subfamily_B"/>
</dbReference>
<keyword evidence="1" id="KW-0143">Chaperone</keyword>
<dbReference type="Proteomes" id="UP000694918">
    <property type="component" value="Unplaced"/>
</dbReference>
<dbReference type="PANTHER" id="PTHR24078:SF577">
    <property type="entry name" value="OS05G0562300 PROTEIN"/>
    <property type="match status" value="1"/>
</dbReference>
<reference evidence="3" key="1">
    <citation type="submission" date="2025-08" db="UniProtKB">
        <authorList>
            <consortium name="RefSeq"/>
        </authorList>
    </citation>
    <scope>IDENTIFICATION</scope>
</reference>
<dbReference type="RefSeq" id="XP_011009509.1">
    <property type="nucleotide sequence ID" value="XM_011011207.1"/>
</dbReference>
<dbReference type="Gene3D" id="2.60.260.20">
    <property type="entry name" value="Urease metallochaperone UreE, N-terminal domain"/>
    <property type="match status" value="1"/>
</dbReference>
<proteinExistence type="predicted"/>
<gene>
    <name evidence="3" type="primary">LOC105114613</name>
</gene>
<accession>A0AAJ6X8R4</accession>
<dbReference type="KEGG" id="peu:105114613"/>
<dbReference type="PANTHER" id="PTHR24078">
    <property type="entry name" value="DNAJ HOMOLOG SUBFAMILY C MEMBER"/>
    <property type="match status" value="1"/>
</dbReference>
<organism evidence="2 3">
    <name type="scientific">Populus euphratica</name>
    <name type="common">Euphrates poplar</name>
    <dbReference type="NCBI Taxonomy" id="75702"/>
    <lineage>
        <taxon>Eukaryota</taxon>
        <taxon>Viridiplantae</taxon>
        <taxon>Streptophyta</taxon>
        <taxon>Embryophyta</taxon>
        <taxon>Tracheophyta</taxon>
        <taxon>Spermatophyta</taxon>
        <taxon>Magnoliopsida</taxon>
        <taxon>eudicotyledons</taxon>
        <taxon>Gunneridae</taxon>
        <taxon>Pentapetalae</taxon>
        <taxon>rosids</taxon>
        <taxon>fabids</taxon>
        <taxon>Malpighiales</taxon>
        <taxon>Salicaceae</taxon>
        <taxon>Saliceae</taxon>
        <taxon>Populus</taxon>
    </lineage>
</organism>
<dbReference type="GeneID" id="105114613"/>